<dbReference type="InterPro" id="IPR016181">
    <property type="entry name" value="Acyl_CoA_acyltransferase"/>
</dbReference>
<dbReference type="Gene3D" id="3.40.630.30">
    <property type="match status" value="1"/>
</dbReference>
<reference evidence="3" key="1">
    <citation type="submission" date="2016-10" db="EMBL/GenBank/DDBJ databases">
        <authorList>
            <person name="Varghese N."/>
            <person name="Submissions S."/>
        </authorList>
    </citation>
    <scope>NUCLEOTIDE SEQUENCE [LARGE SCALE GENOMIC DNA]</scope>
    <source>
        <strain evidence="3">CGMCC 1.10658</strain>
    </source>
</reference>
<organism evidence="2 3">
    <name type="scientific">Microbulbifer yueqingensis</name>
    <dbReference type="NCBI Taxonomy" id="658219"/>
    <lineage>
        <taxon>Bacteria</taxon>
        <taxon>Pseudomonadati</taxon>
        <taxon>Pseudomonadota</taxon>
        <taxon>Gammaproteobacteria</taxon>
        <taxon>Cellvibrionales</taxon>
        <taxon>Microbulbiferaceae</taxon>
        <taxon>Microbulbifer</taxon>
    </lineage>
</organism>
<evidence type="ECO:0000313" key="2">
    <source>
        <dbReference type="EMBL" id="SDK18322.1"/>
    </source>
</evidence>
<keyword evidence="2" id="KW-0808">Transferase</keyword>
<dbReference type="SUPFAM" id="SSF55729">
    <property type="entry name" value="Acyl-CoA N-acyltransferases (Nat)"/>
    <property type="match status" value="1"/>
</dbReference>
<dbReference type="CDD" id="cd04301">
    <property type="entry name" value="NAT_SF"/>
    <property type="match status" value="1"/>
</dbReference>
<proteinExistence type="predicted"/>
<evidence type="ECO:0000259" key="1">
    <source>
        <dbReference type="PROSITE" id="PS51186"/>
    </source>
</evidence>
<sequence>MSEDKHRGDYSQPVTVELRDGQVVKIRPMTRDDKELEREFITNLSPESRHERFLGGVGKPSERMLDQLTDIDHDLREAFIATIPGVAGETEIGVSRYALEPERKVAECAVVVADDWQKKGLGTVLLNRLVETARTRGIQRLYSVDSAQNHKLQEVARAMGWECHTDPHDSAQVIYSFDLGVG</sequence>
<evidence type="ECO:0000313" key="3">
    <source>
        <dbReference type="Proteomes" id="UP000199305"/>
    </source>
</evidence>
<dbReference type="STRING" id="658219.SAMN05216212_1747"/>
<dbReference type="EMBL" id="FNFH01000003">
    <property type="protein sequence ID" value="SDK18322.1"/>
    <property type="molecule type" value="Genomic_DNA"/>
</dbReference>
<dbReference type="InterPro" id="IPR000182">
    <property type="entry name" value="GNAT_dom"/>
</dbReference>
<dbReference type="AlphaFoldDB" id="A0A1G8ZT67"/>
<dbReference type="Pfam" id="PF00583">
    <property type="entry name" value="Acetyltransf_1"/>
    <property type="match status" value="1"/>
</dbReference>
<dbReference type="RefSeq" id="WP_091512039.1">
    <property type="nucleotide sequence ID" value="NZ_FNFH01000003.1"/>
</dbReference>
<dbReference type="Proteomes" id="UP000199305">
    <property type="component" value="Unassembled WGS sequence"/>
</dbReference>
<accession>A0A1G8ZT67</accession>
<dbReference type="PROSITE" id="PS51186">
    <property type="entry name" value="GNAT"/>
    <property type="match status" value="1"/>
</dbReference>
<feature type="domain" description="N-acetyltransferase" evidence="1">
    <location>
        <begin position="24"/>
        <end position="180"/>
    </location>
</feature>
<protein>
    <submittedName>
        <fullName evidence="2">Acetyltransferase (GNAT) family protein</fullName>
    </submittedName>
</protein>
<name>A0A1G8ZT67_9GAMM</name>
<dbReference type="OrthoDB" id="9807426at2"/>
<gene>
    <name evidence="2" type="ORF">SAMN05216212_1747</name>
</gene>
<dbReference type="GO" id="GO:0016747">
    <property type="term" value="F:acyltransferase activity, transferring groups other than amino-acyl groups"/>
    <property type="evidence" value="ECO:0007669"/>
    <property type="project" value="InterPro"/>
</dbReference>
<keyword evidence="3" id="KW-1185">Reference proteome</keyword>